<dbReference type="EMBL" id="BAUL01000183">
    <property type="protein sequence ID" value="GAD97065.1"/>
    <property type="molecule type" value="Genomic_DNA"/>
</dbReference>
<gene>
    <name evidence="1" type="ORF">PVAR5_5734</name>
</gene>
<dbReference type="AlphaFoldDB" id="V5I2E8"/>
<protein>
    <submittedName>
        <fullName evidence="1">Uncharacterized protein</fullName>
    </submittedName>
</protein>
<evidence type="ECO:0000313" key="2">
    <source>
        <dbReference type="Proteomes" id="UP000018001"/>
    </source>
</evidence>
<organism evidence="1 2">
    <name type="scientific">Byssochlamys spectabilis (strain No. 5 / NBRC 109023)</name>
    <name type="common">Paecilomyces variotii</name>
    <dbReference type="NCBI Taxonomy" id="1356009"/>
    <lineage>
        <taxon>Eukaryota</taxon>
        <taxon>Fungi</taxon>
        <taxon>Dikarya</taxon>
        <taxon>Ascomycota</taxon>
        <taxon>Pezizomycotina</taxon>
        <taxon>Eurotiomycetes</taxon>
        <taxon>Eurotiomycetidae</taxon>
        <taxon>Eurotiales</taxon>
        <taxon>Thermoascaceae</taxon>
        <taxon>Paecilomyces</taxon>
    </lineage>
</organism>
<evidence type="ECO:0000313" key="1">
    <source>
        <dbReference type="EMBL" id="GAD97065.1"/>
    </source>
</evidence>
<comment type="caution">
    <text evidence="1">The sequence shown here is derived from an EMBL/GenBank/DDBJ whole genome shotgun (WGS) entry which is preliminary data.</text>
</comment>
<reference evidence="2" key="1">
    <citation type="journal article" date="2014" name="Genome Announc.">
        <title>Draft genome sequence of the formaldehyde-resistant fungus Byssochlamys spectabilis No. 5 (anamorph Paecilomyces variotii No. 5) (NBRC109023).</title>
        <authorList>
            <person name="Oka T."/>
            <person name="Ekino K."/>
            <person name="Fukuda K."/>
            <person name="Nomura Y."/>
        </authorList>
    </citation>
    <scope>NUCLEOTIDE SEQUENCE [LARGE SCALE GENOMIC DNA]</scope>
    <source>
        <strain evidence="2">No. 5 / NBRC 109023</strain>
    </source>
</reference>
<dbReference type="Proteomes" id="UP000018001">
    <property type="component" value="Unassembled WGS sequence"/>
</dbReference>
<accession>V5I2E8</accession>
<proteinExistence type="predicted"/>
<sequence>MPRDNPKEHILPFWMMDGGAISRPKLTTSAPAMCNIQTPPRGDLARAKARMMPAHCGPGPQDGVMTALVRGVCSWTTVSSSLFLISNDRQSPRFFRAGCGCHEQGCQVPGLMGFQAPRYVDLLATSATWTARNLTMTPFTQ</sequence>
<dbReference type="HOGENOM" id="CLU_1825033_0_0_1"/>
<keyword evidence="2" id="KW-1185">Reference proteome</keyword>
<name>V5I2E8_BYSSN</name>
<dbReference type="InParanoid" id="V5I2E8"/>